<sequence>MDTNMDAQLGEQNQTQIVRLFRKLRSTFNSNNGIWVLLPSYQRRRLAHRLDFHIKQHIKEKFEEQQANPAERSRSVLSLSLADQNELTPEILDQTCDQLKTFLFAGHDTTSVMLQWTFYELSRNPRIFGLVRLELDGFFGPESTPIAIRDKVLENRDHFLQNMLYTSAVIKESLRLYPPAATSRYSPPNTGLNVRLPSGQDLCLDGVVLYSCQTIIHQSSKVYGDQATEFIPERWLEGSETPIPPSAWRPFERGPRQCIGQDLANIEALVVIASAIRRYTWQKVGLGATKYDDSGDPITKANGQYDVQSELYNVSIEQIPE</sequence>
<feature type="binding site" description="axial binding residue" evidence="1">
    <location>
        <position position="258"/>
    </location>
    <ligand>
        <name>heme</name>
        <dbReference type="ChEBI" id="CHEBI:30413"/>
    </ligand>
    <ligandPart>
        <name>Fe</name>
        <dbReference type="ChEBI" id="CHEBI:18248"/>
    </ligandPart>
</feature>
<dbReference type="PRINTS" id="PR00463">
    <property type="entry name" value="EP450I"/>
</dbReference>
<reference evidence="2" key="2">
    <citation type="journal article" date="2023" name="IMA Fungus">
        <title>Comparative genomic study of the Penicillium genus elucidates a diverse pangenome and 15 lateral gene transfer events.</title>
        <authorList>
            <person name="Petersen C."/>
            <person name="Sorensen T."/>
            <person name="Nielsen M.R."/>
            <person name="Sondergaard T.E."/>
            <person name="Sorensen J.L."/>
            <person name="Fitzpatrick D.A."/>
            <person name="Frisvad J.C."/>
            <person name="Nielsen K.L."/>
        </authorList>
    </citation>
    <scope>NUCLEOTIDE SEQUENCE</scope>
    <source>
        <strain evidence="2">IBT 17660</strain>
    </source>
</reference>
<dbReference type="AlphaFoldDB" id="A0A9W9WPY5"/>
<reference evidence="2" key="1">
    <citation type="submission" date="2022-12" db="EMBL/GenBank/DDBJ databases">
        <authorList>
            <person name="Petersen C."/>
        </authorList>
    </citation>
    <scope>NUCLEOTIDE SEQUENCE</scope>
    <source>
        <strain evidence="2">IBT 17660</strain>
    </source>
</reference>
<name>A0A9W9WPY5_9EURO</name>
<evidence type="ECO:0000256" key="1">
    <source>
        <dbReference type="PIRSR" id="PIRSR602401-1"/>
    </source>
</evidence>
<evidence type="ECO:0000313" key="2">
    <source>
        <dbReference type="EMBL" id="KAJ5471463.1"/>
    </source>
</evidence>
<dbReference type="SUPFAM" id="SSF48264">
    <property type="entry name" value="Cytochrome P450"/>
    <property type="match status" value="1"/>
</dbReference>
<dbReference type="GO" id="GO:0020037">
    <property type="term" value="F:heme binding"/>
    <property type="evidence" value="ECO:0007669"/>
    <property type="project" value="InterPro"/>
</dbReference>
<dbReference type="InterPro" id="IPR002401">
    <property type="entry name" value="Cyt_P450_E_grp-I"/>
</dbReference>
<protein>
    <recommendedName>
        <fullName evidence="4">Cytochrome P450</fullName>
    </recommendedName>
</protein>
<comment type="caution">
    <text evidence="2">The sequence shown here is derived from an EMBL/GenBank/DDBJ whole genome shotgun (WGS) entry which is preliminary data.</text>
</comment>
<dbReference type="PANTHER" id="PTHR24305">
    <property type="entry name" value="CYTOCHROME P450"/>
    <property type="match status" value="1"/>
</dbReference>
<dbReference type="InterPro" id="IPR050121">
    <property type="entry name" value="Cytochrome_P450_monoxygenase"/>
</dbReference>
<dbReference type="PRINTS" id="PR00385">
    <property type="entry name" value="P450"/>
</dbReference>
<dbReference type="Pfam" id="PF00067">
    <property type="entry name" value="p450"/>
    <property type="match status" value="1"/>
</dbReference>
<comment type="cofactor">
    <cofactor evidence="1">
        <name>heme</name>
        <dbReference type="ChEBI" id="CHEBI:30413"/>
    </cofactor>
</comment>
<dbReference type="Proteomes" id="UP001147760">
    <property type="component" value="Unassembled WGS sequence"/>
</dbReference>
<dbReference type="GO" id="GO:0004497">
    <property type="term" value="F:monooxygenase activity"/>
    <property type="evidence" value="ECO:0007669"/>
    <property type="project" value="InterPro"/>
</dbReference>
<proteinExistence type="predicted"/>
<gene>
    <name evidence="2" type="ORF">N7530_008820</name>
</gene>
<keyword evidence="1" id="KW-0408">Iron</keyword>
<dbReference type="OrthoDB" id="10029320at2759"/>
<dbReference type="GO" id="GO:0005506">
    <property type="term" value="F:iron ion binding"/>
    <property type="evidence" value="ECO:0007669"/>
    <property type="project" value="InterPro"/>
</dbReference>
<keyword evidence="1" id="KW-0349">Heme</keyword>
<evidence type="ECO:0008006" key="4">
    <source>
        <dbReference type="Google" id="ProtNLM"/>
    </source>
</evidence>
<dbReference type="Gene3D" id="1.10.630.10">
    <property type="entry name" value="Cytochrome P450"/>
    <property type="match status" value="1"/>
</dbReference>
<evidence type="ECO:0000313" key="3">
    <source>
        <dbReference type="Proteomes" id="UP001147760"/>
    </source>
</evidence>
<keyword evidence="3" id="KW-1185">Reference proteome</keyword>
<organism evidence="2 3">
    <name type="scientific">Penicillium desertorum</name>
    <dbReference type="NCBI Taxonomy" id="1303715"/>
    <lineage>
        <taxon>Eukaryota</taxon>
        <taxon>Fungi</taxon>
        <taxon>Dikarya</taxon>
        <taxon>Ascomycota</taxon>
        <taxon>Pezizomycotina</taxon>
        <taxon>Eurotiomycetes</taxon>
        <taxon>Eurotiomycetidae</taxon>
        <taxon>Eurotiales</taxon>
        <taxon>Aspergillaceae</taxon>
        <taxon>Penicillium</taxon>
    </lineage>
</organism>
<dbReference type="GO" id="GO:0043386">
    <property type="term" value="P:mycotoxin biosynthetic process"/>
    <property type="evidence" value="ECO:0007669"/>
    <property type="project" value="UniProtKB-ARBA"/>
</dbReference>
<dbReference type="EMBL" id="JAPWDO010000005">
    <property type="protein sequence ID" value="KAJ5471463.1"/>
    <property type="molecule type" value="Genomic_DNA"/>
</dbReference>
<dbReference type="InterPro" id="IPR036396">
    <property type="entry name" value="Cyt_P450_sf"/>
</dbReference>
<dbReference type="GO" id="GO:0016705">
    <property type="term" value="F:oxidoreductase activity, acting on paired donors, with incorporation or reduction of molecular oxygen"/>
    <property type="evidence" value="ECO:0007669"/>
    <property type="project" value="InterPro"/>
</dbReference>
<dbReference type="PANTHER" id="PTHR24305:SF222">
    <property type="entry name" value="CYTOCHROME P450 MONOOXYGENASE STCS"/>
    <property type="match status" value="1"/>
</dbReference>
<keyword evidence="1" id="KW-0479">Metal-binding</keyword>
<accession>A0A9W9WPY5</accession>
<dbReference type="InterPro" id="IPR001128">
    <property type="entry name" value="Cyt_P450"/>
</dbReference>